<comment type="similarity">
    <text evidence="1">Belongs to the DnaX/STICHEL family.</text>
</comment>
<dbReference type="GO" id="GO:0009360">
    <property type="term" value="C:DNA polymerase III complex"/>
    <property type="evidence" value="ECO:0007669"/>
    <property type="project" value="InterPro"/>
</dbReference>
<dbReference type="SMART" id="SM00382">
    <property type="entry name" value="AAA"/>
    <property type="match status" value="1"/>
</dbReference>
<keyword evidence="11" id="KW-1185">Reference proteome</keyword>
<sequence>MSVASNSFAQGSARPRYHLEEEEYGDQNVTRAPRNGCGIPWNWSGIHHRGKTILDIAGRSLSCGLSDTRKGSTASHGRDFPGMPVASDRSSSSTKSDVEALPLLVEASGSQESTDNAGWVHDYSGELGIYADHLLKNDIDSDLASEARSGEQRKLGRNQNGRHQNLTQRYMPRTFRDLVGQNLAAQALSNAAVRRKVGFLYVFYGPHGTGKTSCARIFSRALNCQSLEHPKPCGYCNSCISHDMGKSRNIREVGPVSNFDFKSIIDLLDNMIISQTPSQYRVFIFDDCDTLAPDCWSAISKVIDRAPRRVVFVLVCSSLDVLPHIIISRCQKFFFPKLKDADIIYTLQWISSKEDIDIDKDALKLIASRSDGSLRDAEMTLEQLSLLGQKISVPLVQELVGLISDEKLVDLLDLAISADTVNTVKNLRVIMETGVEPLALMSQLATVITDILAGSYDFTKERPRRKFFRRNPLSKDDMEKLRQALKTLSEAEKQLRMSNDKLTWLTAALLQLAPDQQYLLPSSSTETSFNHSPLALNNMGERDIARKGGERVEMPHNKRGLSTHVRLENLPGGTSADFQNSGSTNGINMDRKRSAASGMASQWTSVQTSDAVRVNGRQVSGKSRKGHEEIWLEVLEKIEINSMREFLYQEGKLISVSFGAAPTVQLIFSSHLTKLKAEKFRAHILQAFESVLGSPVTIEIRCELNKETNAGFHLPAASKIGSSQMAMGSEPNAGSRMPRTGDSLEGRSEIVEMPASPRKYEGNEPANHNVESSRRGLQRTWAGESVSNKKPAMGSMVERRILREPSQSKSIVRSKVSLAHVIQQAEGCTQQAEWSKHKAVSIAEKLEQENLRLEPRSRSLLCWKATRVTRRK</sequence>
<feature type="coiled-coil region" evidence="7">
    <location>
        <begin position="474"/>
        <end position="501"/>
    </location>
</feature>
<evidence type="ECO:0000256" key="3">
    <source>
        <dbReference type="ARBA" id="ARBA00022741"/>
    </source>
</evidence>
<dbReference type="GO" id="GO:0005524">
    <property type="term" value="F:ATP binding"/>
    <property type="evidence" value="ECO:0007669"/>
    <property type="project" value="UniProtKB-KW"/>
</dbReference>
<protein>
    <recommendedName>
        <fullName evidence="9">AAA+ ATPase domain-containing protein</fullName>
    </recommendedName>
</protein>
<keyword evidence="2" id="KW-0479">Metal-binding</keyword>
<evidence type="ECO:0000256" key="8">
    <source>
        <dbReference type="SAM" id="MobiDB-lite"/>
    </source>
</evidence>
<evidence type="ECO:0000256" key="6">
    <source>
        <dbReference type="ARBA" id="ARBA00023054"/>
    </source>
</evidence>
<dbReference type="GO" id="GO:0006261">
    <property type="term" value="P:DNA-templated DNA replication"/>
    <property type="evidence" value="ECO:0007669"/>
    <property type="project" value="TreeGrafter"/>
</dbReference>
<dbReference type="FunFam" id="1.10.8.60:FF:000013">
    <property type="entry name" value="DNA polymerase III subunit gamma/tau"/>
    <property type="match status" value="1"/>
</dbReference>
<dbReference type="InterPro" id="IPR012763">
    <property type="entry name" value="DNA_pol_III_sug/sutau_N"/>
</dbReference>
<keyword evidence="6 7" id="KW-0175">Coiled coil</keyword>
<keyword evidence="5" id="KW-0067">ATP-binding</keyword>
<feature type="region of interest" description="Disordered" evidence="8">
    <location>
        <begin position="65"/>
        <end position="94"/>
    </location>
</feature>
<feature type="non-terminal residue" evidence="10">
    <location>
        <position position="1"/>
    </location>
</feature>
<dbReference type="InterPro" id="IPR054506">
    <property type="entry name" value="DnaA_N-like_STI"/>
</dbReference>
<dbReference type="InterPro" id="IPR003593">
    <property type="entry name" value="AAA+_ATPase"/>
</dbReference>
<evidence type="ECO:0000313" key="10">
    <source>
        <dbReference type="EMBL" id="KAH8493964.1"/>
    </source>
</evidence>
<dbReference type="EMBL" id="JACEGQ020000011">
    <property type="protein sequence ID" value="KAH8493964.1"/>
    <property type="molecule type" value="Genomic_DNA"/>
</dbReference>
<dbReference type="GO" id="GO:0003689">
    <property type="term" value="F:DNA clamp loader activity"/>
    <property type="evidence" value="ECO:0007669"/>
    <property type="project" value="TreeGrafter"/>
</dbReference>
<evidence type="ECO:0000256" key="7">
    <source>
        <dbReference type="SAM" id="Coils"/>
    </source>
</evidence>
<reference evidence="10" key="1">
    <citation type="journal article" date="2021" name="J. Hered.">
        <title>Genome Assembly of Salicaceae Populus deltoides (Eastern Cottonwood) I-69 Based on Nanopore Sequencing and Hi-C Technologies.</title>
        <authorList>
            <person name="Bai S."/>
            <person name="Wu H."/>
            <person name="Zhang J."/>
            <person name="Pan Z."/>
            <person name="Zhao W."/>
            <person name="Li Z."/>
            <person name="Tong C."/>
        </authorList>
    </citation>
    <scope>NUCLEOTIDE SEQUENCE</scope>
    <source>
        <tissue evidence="10">Leaf</tissue>
    </source>
</reference>
<evidence type="ECO:0000259" key="9">
    <source>
        <dbReference type="SMART" id="SM00382"/>
    </source>
</evidence>
<dbReference type="Proteomes" id="UP000807159">
    <property type="component" value="Chromosome 11"/>
</dbReference>
<evidence type="ECO:0000256" key="1">
    <source>
        <dbReference type="ARBA" id="ARBA00006360"/>
    </source>
</evidence>
<dbReference type="NCBIfam" id="TIGR02397">
    <property type="entry name" value="dnaX_nterm"/>
    <property type="match status" value="1"/>
</dbReference>
<dbReference type="Pfam" id="PF13177">
    <property type="entry name" value="DNA_pol3_delta2"/>
    <property type="match status" value="1"/>
</dbReference>
<dbReference type="GO" id="GO:0003677">
    <property type="term" value="F:DNA binding"/>
    <property type="evidence" value="ECO:0007669"/>
    <property type="project" value="InterPro"/>
</dbReference>
<keyword evidence="3" id="KW-0547">Nucleotide-binding</keyword>
<feature type="region of interest" description="Disordered" evidence="8">
    <location>
        <begin position="757"/>
        <end position="794"/>
    </location>
</feature>
<dbReference type="SUPFAM" id="SSF52540">
    <property type="entry name" value="P-loop containing nucleoside triphosphate hydrolases"/>
    <property type="match status" value="1"/>
</dbReference>
<dbReference type="GO" id="GO:0006281">
    <property type="term" value="P:DNA repair"/>
    <property type="evidence" value="ECO:0007669"/>
    <property type="project" value="TreeGrafter"/>
</dbReference>
<dbReference type="Pfam" id="PF23007">
    <property type="entry name" value="DnaA_N-like_STI"/>
    <property type="match status" value="1"/>
</dbReference>
<evidence type="ECO:0000256" key="5">
    <source>
        <dbReference type="ARBA" id="ARBA00022840"/>
    </source>
</evidence>
<evidence type="ECO:0000313" key="11">
    <source>
        <dbReference type="Proteomes" id="UP000807159"/>
    </source>
</evidence>
<keyword evidence="4" id="KW-0862">Zinc</keyword>
<dbReference type="Gene3D" id="1.10.8.60">
    <property type="match status" value="1"/>
</dbReference>
<dbReference type="PANTHER" id="PTHR11669:SF46">
    <property type="entry name" value="PROTEIN STICHEL-LIKE 3"/>
    <property type="match status" value="1"/>
</dbReference>
<dbReference type="Gene3D" id="3.40.50.300">
    <property type="entry name" value="P-loop containing nucleotide triphosphate hydrolases"/>
    <property type="match status" value="1"/>
</dbReference>
<dbReference type="GO" id="GO:0003887">
    <property type="term" value="F:DNA-directed DNA polymerase activity"/>
    <property type="evidence" value="ECO:0007669"/>
    <property type="project" value="InterPro"/>
</dbReference>
<dbReference type="AlphaFoldDB" id="A0A8T2XMK1"/>
<organism evidence="10 11">
    <name type="scientific">Populus deltoides</name>
    <name type="common">Eastern poplar</name>
    <name type="synonym">Eastern cottonwood</name>
    <dbReference type="NCBI Taxonomy" id="3696"/>
    <lineage>
        <taxon>Eukaryota</taxon>
        <taxon>Viridiplantae</taxon>
        <taxon>Streptophyta</taxon>
        <taxon>Embryophyta</taxon>
        <taxon>Tracheophyta</taxon>
        <taxon>Spermatophyta</taxon>
        <taxon>Magnoliopsida</taxon>
        <taxon>eudicotyledons</taxon>
        <taxon>Gunneridae</taxon>
        <taxon>Pentapetalae</taxon>
        <taxon>rosids</taxon>
        <taxon>fabids</taxon>
        <taxon>Malpighiales</taxon>
        <taxon>Salicaceae</taxon>
        <taxon>Saliceae</taxon>
        <taxon>Populus</taxon>
    </lineage>
</organism>
<proteinExistence type="inferred from homology"/>
<dbReference type="GO" id="GO:0005663">
    <property type="term" value="C:DNA replication factor C complex"/>
    <property type="evidence" value="ECO:0007669"/>
    <property type="project" value="TreeGrafter"/>
</dbReference>
<feature type="region of interest" description="Disordered" evidence="8">
    <location>
        <begin position="145"/>
        <end position="165"/>
    </location>
</feature>
<accession>A0A8T2XMK1</accession>
<evidence type="ECO:0000256" key="4">
    <source>
        <dbReference type="ARBA" id="ARBA00022833"/>
    </source>
</evidence>
<dbReference type="PANTHER" id="PTHR11669">
    <property type="entry name" value="REPLICATION FACTOR C / DNA POLYMERASE III GAMMA-TAU SUBUNIT"/>
    <property type="match status" value="1"/>
</dbReference>
<comment type="caution">
    <text evidence="10">The sequence shown here is derived from an EMBL/GenBank/DDBJ whole genome shotgun (WGS) entry which is preliminary data.</text>
</comment>
<name>A0A8T2XMK1_POPDE</name>
<dbReference type="SUPFAM" id="SSF48019">
    <property type="entry name" value="post-AAA+ oligomerization domain-like"/>
    <property type="match status" value="1"/>
</dbReference>
<dbReference type="GO" id="GO:0046872">
    <property type="term" value="F:metal ion binding"/>
    <property type="evidence" value="ECO:0007669"/>
    <property type="project" value="UniProtKB-KW"/>
</dbReference>
<gene>
    <name evidence="10" type="ORF">H0E87_020650</name>
</gene>
<dbReference type="InterPro" id="IPR022754">
    <property type="entry name" value="DNA_pol_III_gamma-3"/>
</dbReference>
<dbReference type="InterPro" id="IPR050238">
    <property type="entry name" value="DNA_Rep/Repair_Clamp_Loader"/>
</dbReference>
<dbReference type="InterPro" id="IPR045085">
    <property type="entry name" value="HLD_clamp_pol_III_gamma_tau"/>
</dbReference>
<dbReference type="Pfam" id="PF12169">
    <property type="entry name" value="DNA_pol3_gamma3"/>
    <property type="match status" value="1"/>
</dbReference>
<feature type="domain" description="AAA+ ATPase" evidence="9">
    <location>
        <begin position="197"/>
        <end position="338"/>
    </location>
</feature>
<dbReference type="InterPro" id="IPR008921">
    <property type="entry name" value="DNA_pol3_clamp-load_cplx_C"/>
</dbReference>
<dbReference type="CDD" id="cd18137">
    <property type="entry name" value="HLD_clamp_pol_III_gamma_tau"/>
    <property type="match status" value="1"/>
</dbReference>
<evidence type="ECO:0000256" key="2">
    <source>
        <dbReference type="ARBA" id="ARBA00022723"/>
    </source>
</evidence>
<dbReference type="Pfam" id="PF22608">
    <property type="entry name" value="DNAX_ATPase_lid"/>
    <property type="match status" value="1"/>
</dbReference>
<dbReference type="InterPro" id="IPR027417">
    <property type="entry name" value="P-loop_NTPase"/>
</dbReference>